<accession>F3ZZ43</accession>
<dbReference type="STRING" id="697281.Mahau_2689"/>
<name>F3ZZ43_MAHA5</name>
<proteinExistence type="predicted"/>
<gene>
    <name evidence="2" type="ordered locus">Mahau_2689</name>
</gene>
<reference evidence="2 3" key="2">
    <citation type="journal article" date="2011" name="Stand. Genomic Sci.">
        <title>Complete genome sequence of Mahella australiensis type strain (50-1 BON).</title>
        <authorList>
            <person name="Sikorski J."/>
            <person name="Teshima H."/>
            <person name="Nolan M."/>
            <person name="Lucas S."/>
            <person name="Hammon N."/>
            <person name="Deshpande S."/>
            <person name="Cheng J.F."/>
            <person name="Pitluck S."/>
            <person name="Liolios K."/>
            <person name="Pagani I."/>
            <person name="Ivanova N."/>
            <person name="Huntemann M."/>
            <person name="Mavromatis K."/>
            <person name="Ovchinikova G."/>
            <person name="Pati A."/>
            <person name="Tapia R."/>
            <person name="Han C."/>
            <person name="Goodwin L."/>
            <person name="Chen A."/>
            <person name="Palaniappan K."/>
            <person name="Land M."/>
            <person name="Hauser L."/>
            <person name="Ngatchou-Djao O.D."/>
            <person name="Rohde M."/>
            <person name="Pukall R."/>
            <person name="Spring S."/>
            <person name="Abt B."/>
            <person name="Goker M."/>
            <person name="Detter J.C."/>
            <person name="Woyke T."/>
            <person name="Bristow J."/>
            <person name="Markowitz V."/>
            <person name="Hugenholtz P."/>
            <person name="Eisen J.A."/>
            <person name="Kyrpides N.C."/>
            <person name="Klenk H.P."/>
            <person name="Lapidus A."/>
        </authorList>
    </citation>
    <scope>NUCLEOTIDE SEQUENCE [LARGE SCALE GENOMIC DNA]</scope>
    <source>
        <strain evidence="3">DSM 15567 / CIP 107919 / 50-1 BON</strain>
    </source>
</reference>
<dbReference type="OrthoDB" id="9813603at2"/>
<dbReference type="SUPFAM" id="SSF51726">
    <property type="entry name" value="UROD/MetE-like"/>
    <property type="match status" value="1"/>
</dbReference>
<organism evidence="2 3">
    <name type="scientific">Mahella australiensis (strain DSM 15567 / CIP 107919 / 50-1 BON)</name>
    <dbReference type="NCBI Taxonomy" id="697281"/>
    <lineage>
        <taxon>Bacteria</taxon>
        <taxon>Bacillati</taxon>
        <taxon>Bacillota</taxon>
        <taxon>Clostridia</taxon>
        <taxon>Thermoanaerobacterales</taxon>
        <taxon>Thermoanaerobacterales Family IV. Incertae Sedis</taxon>
        <taxon>Mahella</taxon>
    </lineage>
</organism>
<dbReference type="PANTHER" id="PTHR47099">
    <property type="entry name" value="METHYLCOBAMIDE:COM METHYLTRANSFERASE MTBA"/>
    <property type="match status" value="1"/>
</dbReference>
<dbReference type="AlphaFoldDB" id="F3ZZ43"/>
<sequence>MTGRERVKRALHFEGPDRVPFWGKGSVDFTPEVTISSNPHWVMPPEEELKKLVPDFKGRVRMNEWGVISGSLNDFKSGEVIRPGLLDWADWSPDMIPDIDNPERFVEAKKVLDADNEDRYHLIWFGGLYTSHLYDLRGVTEFLVDTALNKDKILEFNEALEVKELNSLKLWKEAGAHGFLFGNDMGLQDRLLFSAKTWREIYKPFYKRFIEAAHELGLDVWMHSCGYIWDIIPDFIEIGLDAINMDQVNLLGIDRLSAECGGKICFYNPIDIQATLPTGDREKIRAEAKKQIEKLGSFNGGFIAKDYPQPWSIGISDEVMQMARDAFYEFGDYSKRLYK</sequence>
<dbReference type="KEGG" id="mas:Mahau_2689"/>
<dbReference type="Gene3D" id="3.20.20.210">
    <property type="match status" value="1"/>
</dbReference>
<dbReference type="InterPro" id="IPR038071">
    <property type="entry name" value="UROD/MetE-like_sf"/>
</dbReference>
<dbReference type="RefSeq" id="WP_013782248.1">
    <property type="nucleotide sequence ID" value="NC_015520.1"/>
</dbReference>
<dbReference type="HOGENOM" id="CLU_054162_0_0_9"/>
<reference evidence="3" key="1">
    <citation type="submission" date="2010-11" db="EMBL/GenBank/DDBJ databases">
        <title>The complete genome of Mahella australiensis DSM 15567.</title>
        <authorList>
            <consortium name="US DOE Joint Genome Institute (JGI-PGF)"/>
            <person name="Lucas S."/>
            <person name="Copeland A."/>
            <person name="Lapidus A."/>
            <person name="Bruce D."/>
            <person name="Goodwin L."/>
            <person name="Pitluck S."/>
            <person name="Kyrpides N."/>
            <person name="Mavromatis K."/>
            <person name="Pagani I."/>
            <person name="Ivanova N."/>
            <person name="Teshima H."/>
            <person name="Brettin T."/>
            <person name="Detter J.C."/>
            <person name="Han C."/>
            <person name="Tapia R."/>
            <person name="Land M."/>
            <person name="Hauser L."/>
            <person name="Markowitz V."/>
            <person name="Cheng J.-F."/>
            <person name="Hugenholtz P."/>
            <person name="Woyke T."/>
            <person name="Wu D."/>
            <person name="Spring S."/>
            <person name="Pukall R."/>
            <person name="Steenblock K."/>
            <person name="Schneider S."/>
            <person name="Klenk H.-P."/>
            <person name="Eisen J.A."/>
        </authorList>
    </citation>
    <scope>NUCLEOTIDE SEQUENCE [LARGE SCALE GENOMIC DNA]</scope>
    <source>
        <strain evidence="3">DSM 15567 / CIP 107919 / 50-1 BON</strain>
    </source>
</reference>
<evidence type="ECO:0000259" key="1">
    <source>
        <dbReference type="Pfam" id="PF01208"/>
    </source>
</evidence>
<dbReference type="InterPro" id="IPR052024">
    <property type="entry name" value="Methanogen_methyltrans"/>
</dbReference>
<evidence type="ECO:0000313" key="2">
    <source>
        <dbReference type="EMBL" id="AEE97825.1"/>
    </source>
</evidence>
<dbReference type="eggNOG" id="COG0407">
    <property type="taxonomic scope" value="Bacteria"/>
</dbReference>
<dbReference type="GO" id="GO:0006779">
    <property type="term" value="P:porphyrin-containing compound biosynthetic process"/>
    <property type="evidence" value="ECO:0007669"/>
    <property type="project" value="InterPro"/>
</dbReference>
<dbReference type="Proteomes" id="UP000008457">
    <property type="component" value="Chromosome"/>
</dbReference>
<evidence type="ECO:0000313" key="3">
    <source>
        <dbReference type="Proteomes" id="UP000008457"/>
    </source>
</evidence>
<dbReference type="Pfam" id="PF01208">
    <property type="entry name" value="URO-D"/>
    <property type="match status" value="1"/>
</dbReference>
<dbReference type="GO" id="GO:0004853">
    <property type="term" value="F:uroporphyrinogen decarboxylase activity"/>
    <property type="evidence" value="ECO:0007669"/>
    <property type="project" value="InterPro"/>
</dbReference>
<dbReference type="EMBL" id="CP002360">
    <property type="protein sequence ID" value="AEE97825.1"/>
    <property type="molecule type" value="Genomic_DNA"/>
</dbReference>
<dbReference type="InterPro" id="IPR000257">
    <property type="entry name" value="Uroporphyrinogen_deCOase"/>
</dbReference>
<feature type="domain" description="Uroporphyrinogen decarboxylase (URO-D)" evidence="1">
    <location>
        <begin position="190"/>
        <end position="303"/>
    </location>
</feature>
<dbReference type="PANTHER" id="PTHR47099:SF1">
    <property type="entry name" value="METHYLCOBAMIDE:COM METHYLTRANSFERASE MTBA"/>
    <property type="match status" value="1"/>
</dbReference>
<protein>
    <recommendedName>
        <fullName evidence="1">Uroporphyrinogen decarboxylase (URO-D) domain-containing protein</fullName>
    </recommendedName>
</protein>
<keyword evidence="3" id="KW-1185">Reference proteome</keyword>